<sequence length="329" mass="37468">MITQRQFSVLNAIVEDYVELGHPIGSNTIIQRHDLNVSPATIRNEMKFLEGMKLIEKTHSSSGRIPSESGFRVYAKQLLEQPLNEDSAHNLDMYGMFMEHHFDISSTLEYFARVFSNQSHYTTLVIGPDHSKATILDIRLIKVSLKHLIVVLIFDTGHVKQLHVSVQVPISDLSITKVSNFISQNYQEFLRNGQKNHIDAYRLLGFSDEETQLLLRVYLLIQQYQSSESSRVYLGGKNQLIEGLDESTVRSIQPILKYIESNQITDLIRNISEDPISIKIGSEIKSDFRDIAILTKPYQIDDNVKGYIAVIGPTAMRYQSVINLLNLIS</sequence>
<dbReference type="Pfam" id="PF01628">
    <property type="entry name" value="HrcA"/>
    <property type="match status" value="1"/>
</dbReference>
<evidence type="ECO:0000313" key="9">
    <source>
        <dbReference type="Proteomes" id="UP000256562"/>
    </source>
</evidence>
<dbReference type="PIRSF" id="PIRSF005485">
    <property type="entry name" value="HrcA"/>
    <property type="match status" value="1"/>
</dbReference>
<dbReference type="NCBIfam" id="TIGR00331">
    <property type="entry name" value="hrcA"/>
    <property type="match status" value="1"/>
</dbReference>
<feature type="domain" description="Winged helix-turn-helix transcription repressor HrcA DNA-binding" evidence="7">
    <location>
        <begin position="2"/>
        <end position="59"/>
    </location>
</feature>
<dbReference type="SUPFAM" id="SSF55781">
    <property type="entry name" value="GAF domain-like"/>
    <property type="match status" value="1"/>
</dbReference>
<dbReference type="InterPro" id="IPR036390">
    <property type="entry name" value="WH_DNA-bd_sf"/>
</dbReference>
<keyword evidence="3 5" id="KW-0346">Stress response</keyword>
<evidence type="ECO:0000256" key="2">
    <source>
        <dbReference type="ARBA" id="ARBA00023015"/>
    </source>
</evidence>
<accession>A0A3E0ISV3</accession>
<dbReference type="Pfam" id="PF03444">
    <property type="entry name" value="WHD_HrcA"/>
    <property type="match status" value="1"/>
</dbReference>
<comment type="caution">
    <text evidence="8">The sequence shown here is derived from an EMBL/GenBank/DDBJ whole genome shotgun (WGS) entry which is preliminary data.</text>
</comment>
<dbReference type="GO" id="GO:0003677">
    <property type="term" value="F:DNA binding"/>
    <property type="evidence" value="ECO:0007669"/>
    <property type="project" value="InterPro"/>
</dbReference>
<dbReference type="Proteomes" id="UP000256562">
    <property type="component" value="Unassembled WGS sequence"/>
</dbReference>
<dbReference type="OrthoDB" id="9783139at2"/>
<evidence type="ECO:0000313" key="8">
    <source>
        <dbReference type="EMBL" id="REI01122.1"/>
    </source>
</evidence>
<dbReference type="InterPro" id="IPR005104">
    <property type="entry name" value="WHTH_HrcA_DNA-bd"/>
</dbReference>
<proteinExistence type="inferred from homology"/>
<organism evidence="8 9">
    <name type="scientific">Staphylococcus felis</name>
    <dbReference type="NCBI Taxonomy" id="46127"/>
    <lineage>
        <taxon>Bacteria</taxon>
        <taxon>Bacillati</taxon>
        <taxon>Bacillota</taxon>
        <taxon>Bacilli</taxon>
        <taxon>Bacillales</taxon>
        <taxon>Staphylococcaceae</taxon>
        <taxon>Staphylococcus</taxon>
    </lineage>
</organism>
<dbReference type="InterPro" id="IPR021153">
    <property type="entry name" value="HrcA_C"/>
</dbReference>
<dbReference type="PANTHER" id="PTHR34824:SF1">
    <property type="entry name" value="HEAT-INDUCIBLE TRANSCRIPTION REPRESSOR HRCA"/>
    <property type="match status" value="1"/>
</dbReference>
<dbReference type="InterPro" id="IPR023120">
    <property type="entry name" value="WHTH_transcript_rep_HrcA_IDD"/>
</dbReference>
<dbReference type="InterPro" id="IPR002571">
    <property type="entry name" value="HrcA"/>
</dbReference>
<evidence type="ECO:0000256" key="3">
    <source>
        <dbReference type="ARBA" id="ARBA00023016"/>
    </source>
</evidence>
<dbReference type="PANTHER" id="PTHR34824">
    <property type="entry name" value="HEAT-INDUCIBLE TRANSCRIPTION REPRESSOR HRCA"/>
    <property type="match status" value="1"/>
</dbReference>
<evidence type="ECO:0000256" key="1">
    <source>
        <dbReference type="ARBA" id="ARBA00022491"/>
    </source>
</evidence>
<feature type="domain" description="Heat-inducible transcription repressor HrcA C-terminal" evidence="6">
    <location>
        <begin position="107"/>
        <end position="322"/>
    </location>
</feature>
<evidence type="ECO:0000259" key="6">
    <source>
        <dbReference type="Pfam" id="PF01628"/>
    </source>
</evidence>
<dbReference type="Gene3D" id="3.30.450.40">
    <property type="match status" value="1"/>
</dbReference>
<dbReference type="HAMAP" id="MF_00081">
    <property type="entry name" value="HrcA"/>
    <property type="match status" value="1"/>
</dbReference>
<dbReference type="AlphaFoldDB" id="A0A3E0ISV3"/>
<dbReference type="EMBL" id="QKXQ01000028">
    <property type="protein sequence ID" value="REI01122.1"/>
    <property type="molecule type" value="Genomic_DNA"/>
</dbReference>
<dbReference type="Gene3D" id="1.10.10.10">
    <property type="entry name" value="Winged helix-like DNA-binding domain superfamily/Winged helix DNA-binding domain"/>
    <property type="match status" value="1"/>
</dbReference>
<dbReference type="SUPFAM" id="SSF46785">
    <property type="entry name" value="Winged helix' DNA-binding domain"/>
    <property type="match status" value="1"/>
</dbReference>
<dbReference type="GO" id="GO:0045892">
    <property type="term" value="P:negative regulation of DNA-templated transcription"/>
    <property type="evidence" value="ECO:0007669"/>
    <property type="project" value="UniProtKB-UniRule"/>
</dbReference>
<dbReference type="Gene3D" id="3.30.390.60">
    <property type="entry name" value="Heat-inducible transcription repressor hrca homolog, domain 3"/>
    <property type="match status" value="1"/>
</dbReference>
<evidence type="ECO:0000259" key="7">
    <source>
        <dbReference type="Pfam" id="PF03444"/>
    </source>
</evidence>
<evidence type="ECO:0000256" key="5">
    <source>
        <dbReference type="HAMAP-Rule" id="MF_00081"/>
    </source>
</evidence>
<name>A0A3E0ISV3_9STAP</name>
<comment type="function">
    <text evidence="5">Negative regulator of class I heat shock genes (grpE-dnaK-dnaJ and groELS operons). Prevents heat-shock induction of these operons.</text>
</comment>
<dbReference type="RefSeq" id="WP_116093473.1">
    <property type="nucleotide sequence ID" value="NZ_JBBEFH010000040.1"/>
</dbReference>
<keyword evidence="1 5" id="KW-0678">Repressor</keyword>
<protein>
    <recommendedName>
        <fullName evidence="5">Heat-inducible transcription repressor HrcA</fullName>
    </recommendedName>
</protein>
<reference evidence="8 9" key="1">
    <citation type="journal article" date="2018" name="Vet. Microbiol.">
        <title>Characterisation of Staphylococcus felis isolated from cats using whole genome sequencing.</title>
        <authorList>
            <person name="Worthing K."/>
            <person name="Pang S."/>
            <person name="Trott D.J."/>
            <person name="Abraham S."/>
            <person name="Coombs G.W."/>
            <person name="Jordan D."/>
            <person name="McIntyre L."/>
            <person name="Davies M.R."/>
            <person name="Norris J."/>
        </authorList>
    </citation>
    <scope>NUCLEOTIDE SEQUENCE [LARGE SCALE GENOMIC DNA]</scope>
    <source>
        <strain evidence="8 9">F9</strain>
    </source>
</reference>
<keyword evidence="2 5" id="KW-0805">Transcription regulation</keyword>
<dbReference type="InterPro" id="IPR036388">
    <property type="entry name" value="WH-like_DNA-bd_sf"/>
</dbReference>
<comment type="similarity">
    <text evidence="5">Belongs to the HrcA family.</text>
</comment>
<evidence type="ECO:0000256" key="4">
    <source>
        <dbReference type="ARBA" id="ARBA00023163"/>
    </source>
</evidence>
<gene>
    <name evidence="5 8" type="primary">hrcA</name>
    <name evidence="8" type="ORF">DOS83_00565</name>
</gene>
<keyword evidence="4 5" id="KW-0804">Transcription</keyword>
<dbReference type="InterPro" id="IPR029016">
    <property type="entry name" value="GAF-like_dom_sf"/>
</dbReference>